<sequence length="95" mass="10816">MVSLVIPKVRGQLSAQTVIFKIFWWHGLLTLTGLRASTSQAERMVERNRVDLQAGEQGEDVTVLVAPVDCGRGDPRNILGVKIDRREDRDQYRWP</sequence>
<evidence type="ECO:0000313" key="1">
    <source>
        <dbReference type="EMBL" id="GFO24001.1"/>
    </source>
</evidence>
<dbReference type="Proteomes" id="UP000735302">
    <property type="component" value="Unassembled WGS sequence"/>
</dbReference>
<dbReference type="AlphaFoldDB" id="A0AAV4BY11"/>
<name>A0AAV4BY11_9GAST</name>
<keyword evidence="2" id="KW-1185">Reference proteome</keyword>
<comment type="caution">
    <text evidence="1">The sequence shown here is derived from an EMBL/GenBank/DDBJ whole genome shotgun (WGS) entry which is preliminary data.</text>
</comment>
<accession>A0AAV4BY11</accession>
<proteinExistence type="predicted"/>
<organism evidence="1 2">
    <name type="scientific">Plakobranchus ocellatus</name>
    <dbReference type="NCBI Taxonomy" id="259542"/>
    <lineage>
        <taxon>Eukaryota</taxon>
        <taxon>Metazoa</taxon>
        <taxon>Spiralia</taxon>
        <taxon>Lophotrochozoa</taxon>
        <taxon>Mollusca</taxon>
        <taxon>Gastropoda</taxon>
        <taxon>Heterobranchia</taxon>
        <taxon>Euthyneura</taxon>
        <taxon>Panpulmonata</taxon>
        <taxon>Sacoglossa</taxon>
        <taxon>Placobranchoidea</taxon>
        <taxon>Plakobranchidae</taxon>
        <taxon>Plakobranchus</taxon>
    </lineage>
</organism>
<evidence type="ECO:0000313" key="2">
    <source>
        <dbReference type="Proteomes" id="UP000735302"/>
    </source>
</evidence>
<protein>
    <submittedName>
        <fullName evidence="1">Uncharacterized protein</fullName>
    </submittedName>
</protein>
<dbReference type="EMBL" id="BLXT01005577">
    <property type="protein sequence ID" value="GFO24001.1"/>
    <property type="molecule type" value="Genomic_DNA"/>
</dbReference>
<reference evidence="1 2" key="1">
    <citation type="journal article" date="2021" name="Elife">
        <title>Chloroplast acquisition without the gene transfer in kleptoplastic sea slugs, Plakobranchus ocellatus.</title>
        <authorList>
            <person name="Maeda T."/>
            <person name="Takahashi S."/>
            <person name="Yoshida T."/>
            <person name="Shimamura S."/>
            <person name="Takaki Y."/>
            <person name="Nagai Y."/>
            <person name="Toyoda A."/>
            <person name="Suzuki Y."/>
            <person name="Arimoto A."/>
            <person name="Ishii H."/>
            <person name="Satoh N."/>
            <person name="Nishiyama T."/>
            <person name="Hasebe M."/>
            <person name="Maruyama T."/>
            <person name="Minagawa J."/>
            <person name="Obokata J."/>
            <person name="Shigenobu S."/>
        </authorList>
    </citation>
    <scope>NUCLEOTIDE SEQUENCE [LARGE SCALE GENOMIC DNA]</scope>
</reference>
<gene>
    <name evidence="1" type="ORF">PoB_005050600</name>
</gene>